<organism evidence="2 3">
    <name type="scientific">Brevibacillus halotolerans</name>
    <dbReference type="NCBI Taxonomy" id="1507437"/>
    <lineage>
        <taxon>Bacteria</taxon>
        <taxon>Bacillati</taxon>
        <taxon>Bacillota</taxon>
        <taxon>Bacilli</taxon>
        <taxon>Bacillales</taxon>
        <taxon>Paenibacillaceae</taxon>
        <taxon>Brevibacillus</taxon>
    </lineage>
</organism>
<feature type="domain" description="Cyanophage baseplate Pam3 plug gp18" evidence="1">
    <location>
        <begin position="1"/>
        <end position="99"/>
    </location>
</feature>
<keyword evidence="3" id="KW-1185">Reference proteome</keyword>
<evidence type="ECO:0000313" key="3">
    <source>
        <dbReference type="Proteomes" id="UP001067708"/>
    </source>
</evidence>
<proteinExistence type="predicted"/>
<reference evidence="2" key="1">
    <citation type="submission" date="2022-09" db="EMBL/GenBank/DDBJ databases">
        <title>Genome analysis and characterization of larvicidal activity of Brevibacillus strains.</title>
        <authorList>
            <person name="Patrusheva E.V."/>
            <person name="Izotova A.O."/>
            <person name="Toshchakov S.V."/>
            <person name="Sineoky S.P."/>
        </authorList>
    </citation>
    <scope>NUCLEOTIDE SEQUENCE</scope>
    <source>
        <strain evidence="2">VKPM_B-13244</strain>
    </source>
</reference>
<dbReference type="RefSeq" id="WP_258417587.1">
    <property type="nucleotide sequence ID" value="NZ_JAPTNG010000009.1"/>
</dbReference>
<comment type="caution">
    <text evidence="2">The sequence shown here is derived from an EMBL/GenBank/DDBJ whole genome shotgun (WGS) entry which is preliminary data.</text>
</comment>
<dbReference type="Proteomes" id="UP001067708">
    <property type="component" value="Unassembled WGS sequence"/>
</dbReference>
<gene>
    <name evidence="2" type="ORF">O0535_13410</name>
</gene>
<evidence type="ECO:0000259" key="1">
    <source>
        <dbReference type="Pfam" id="PF22479"/>
    </source>
</evidence>
<dbReference type="EMBL" id="JAPTNG010000009">
    <property type="protein sequence ID" value="MCZ0831736.1"/>
    <property type="molecule type" value="Genomic_DNA"/>
</dbReference>
<dbReference type="Pfam" id="PF22479">
    <property type="entry name" value="Pam3_gp18"/>
    <property type="match status" value="1"/>
</dbReference>
<name>A0ABT4HY71_9BACL</name>
<accession>A0ABT4HY71</accession>
<dbReference type="InterPro" id="IPR054252">
    <property type="entry name" value="Pam3_gp18"/>
</dbReference>
<evidence type="ECO:0000313" key="2">
    <source>
        <dbReference type="EMBL" id="MCZ0831736.1"/>
    </source>
</evidence>
<protein>
    <recommendedName>
        <fullName evidence="1">Cyanophage baseplate Pam3 plug gp18 domain-containing protein</fullName>
    </recommendedName>
</protein>
<sequence length="103" mass="12063">MEYIPIEKELIPYKMEIELGVELFEIEINYNDRFHFFTLDLMKNNELLVMGAKLVYGVPVFEAFEDNRFPAPLLLPIDPAGREKHITWDNFGETVLLQVGEDE</sequence>